<keyword evidence="1" id="KW-0677">Repeat</keyword>
<keyword evidence="2" id="KW-0611">Plant defense</keyword>
<dbReference type="GO" id="GO:0051707">
    <property type="term" value="P:response to other organism"/>
    <property type="evidence" value="ECO:0007669"/>
    <property type="project" value="UniProtKB-ARBA"/>
</dbReference>
<dbReference type="InterPro" id="IPR044974">
    <property type="entry name" value="Disease_R_plants"/>
</dbReference>
<dbReference type="InterPro" id="IPR032675">
    <property type="entry name" value="LRR_dom_sf"/>
</dbReference>
<keyword evidence="6" id="KW-1185">Reference proteome</keyword>
<proteinExistence type="predicted"/>
<reference evidence="5 6" key="1">
    <citation type="submission" date="2024-11" db="EMBL/GenBank/DDBJ databases">
        <title>Chromosome-level genome assembly of Eucalyptus globulus Labill. provides insights into its genome evolution.</title>
        <authorList>
            <person name="Li X."/>
        </authorList>
    </citation>
    <scope>NUCLEOTIDE SEQUENCE [LARGE SCALE GENOMIC DNA]</scope>
    <source>
        <strain evidence="5">CL2024</strain>
        <tissue evidence="5">Fresh tender leaves</tissue>
    </source>
</reference>
<dbReference type="InterPro" id="IPR036388">
    <property type="entry name" value="WH-like_DNA-bd_sf"/>
</dbReference>
<organism evidence="5 6">
    <name type="scientific">Eucalyptus globulus</name>
    <name type="common">Tasmanian blue gum</name>
    <dbReference type="NCBI Taxonomy" id="34317"/>
    <lineage>
        <taxon>Eukaryota</taxon>
        <taxon>Viridiplantae</taxon>
        <taxon>Streptophyta</taxon>
        <taxon>Embryophyta</taxon>
        <taxon>Tracheophyta</taxon>
        <taxon>Spermatophyta</taxon>
        <taxon>Magnoliopsida</taxon>
        <taxon>eudicotyledons</taxon>
        <taxon>Gunneridae</taxon>
        <taxon>Pentapetalae</taxon>
        <taxon>rosids</taxon>
        <taxon>malvids</taxon>
        <taxon>Myrtales</taxon>
        <taxon>Myrtaceae</taxon>
        <taxon>Myrtoideae</taxon>
        <taxon>Eucalypteae</taxon>
        <taxon>Eucalyptus</taxon>
    </lineage>
</organism>
<comment type="caution">
    <text evidence="5">The sequence shown here is derived from an EMBL/GenBank/DDBJ whole genome shotgun (WGS) entry which is preliminary data.</text>
</comment>
<evidence type="ECO:0000313" key="5">
    <source>
        <dbReference type="EMBL" id="KAL3726198.1"/>
    </source>
</evidence>
<evidence type="ECO:0000313" key="6">
    <source>
        <dbReference type="Proteomes" id="UP001634007"/>
    </source>
</evidence>
<feature type="domain" description="Disease resistance R13L4/SHOC-2-like LRR" evidence="4">
    <location>
        <begin position="564"/>
        <end position="866"/>
    </location>
</feature>
<dbReference type="Gene3D" id="3.40.50.300">
    <property type="entry name" value="P-loop containing nucleotide triphosphate hydrolases"/>
    <property type="match status" value="1"/>
</dbReference>
<sequence length="891" mass="100585">MDASDVAISLVICSSLHVLSVEKFLSSGKHARMEKAINHLQNILNTSKLLESSTNDGQQSYDCRPRLLDQAQHAVVMADKLLMEASRHLKFCKGPLAKIRTLVHFMLPRICTMALDFVTIVEDLSTHLSQMQDLSQDPLNLDKTAHRGSVRWDGKVESDIVGREDEVNKLLAQLIGEDGYPDALSLRVISVVGEEAIGKTVLVRSVYNRLEIDHSFQCRIWVHVPEEFTMKDLLVKIMKQIDVLELNDLEHKGEEKIKEIIYNSLVELRYLIVFDNLRKIEDMDEFMIFLADRRSGSRVIVTTRIPEIPSLIDPWASPVKLNELNADAGACLLRECSSIVDNPGLKARILSKCSGSPLRILLLRGLVAASGDSSAVMVDQLADNPTLRAIVSLSYHKLPSLLKPCLLYLCLFPKESAISIRRLFRLWHAEGWVQASLFTVEECFEELAGRNLVQVVRRRKVGGRPKLCRVPSFLYDILCEMATQLGLLQIHSNTKHTDHSKKAEVFNGCPLWTAKYEEDRREHHQHSGIRLQHLRSYVFFYTQKRVTRSRDMEELLGPLIAKGDCGLLRVLDLEGVYKPRLPDRIGNVLPNLRYLGLRRTALDSIPESVGNMSSLETLDLKYTNVRNLPSSIWKVKSIQHLYMNEVCFDESTSRHKSSLKYLSNLQTLWGLCIEVATSPMVDVLSEMTGLEKLGLTGSSLVVEEATKSISDLKIIRSLKLRARDLFGQHSNLNLSDMTGLVSLLDLYLLGRMPQGDSLKLLPRNLRMLTLSMSRLIHDPMSVLGAFESLEILNLLGGSYTGEELLCGSGSFPKLRVLKLWKLERVKDVHVQVNALRCLEELEIKNCGLLKSIHSLSDVESLKQIRLIKVNENLATKIKRVLTGQVFATQDK</sequence>
<gene>
    <name evidence="5" type="ORF">ACJRO7_031141</name>
</gene>
<name>A0ABD3JH37_EUCGL</name>
<evidence type="ECO:0000259" key="3">
    <source>
        <dbReference type="Pfam" id="PF00931"/>
    </source>
</evidence>
<dbReference type="PANTHER" id="PTHR23155">
    <property type="entry name" value="DISEASE RESISTANCE PROTEIN RP"/>
    <property type="match status" value="1"/>
</dbReference>
<evidence type="ECO:0000256" key="1">
    <source>
        <dbReference type="ARBA" id="ARBA00022737"/>
    </source>
</evidence>
<dbReference type="Proteomes" id="UP001634007">
    <property type="component" value="Unassembled WGS sequence"/>
</dbReference>
<protein>
    <recommendedName>
        <fullName evidence="7">NB-ARC domain-containing protein</fullName>
    </recommendedName>
</protein>
<dbReference type="GO" id="GO:0006952">
    <property type="term" value="P:defense response"/>
    <property type="evidence" value="ECO:0007669"/>
    <property type="project" value="UniProtKB-KW"/>
</dbReference>
<evidence type="ECO:0008006" key="7">
    <source>
        <dbReference type="Google" id="ProtNLM"/>
    </source>
</evidence>
<evidence type="ECO:0000259" key="4">
    <source>
        <dbReference type="Pfam" id="PF23598"/>
    </source>
</evidence>
<dbReference type="Pfam" id="PF00931">
    <property type="entry name" value="NB-ARC"/>
    <property type="match status" value="1"/>
</dbReference>
<dbReference type="SUPFAM" id="SSF52058">
    <property type="entry name" value="L domain-like"/>
    <property type="match status" value="1"/>
</dbReference>
<dbReference type="AlphaFoldDB" id="A0ABD3JH37"/>
<dbReference type="Pfam" id="PF23598">
    <property type="entry name" value="LRR_14"/>
    <property type="match status" value="1"/>
</dbReference>
<dbReference type="InterPro" id="IPR027417">
    <property type="entry name" value="P-loop_NTPase"/>
</dbReference>
<feature type="domain" description="NB-ARC" evidence="3">
    <location>
        <begin position="164"/>
        <end position="333"/>
    </location>
</feature>
<dbReference type="SUPFAM" id="SSF52540">
    <property type="entry name" value="P-loop containing nucleoside triphosphate hydrolases"/>
    <property type="match status" value="1"/>
</dbReference>
<dbReference type="InterPro" id="IPR055414">
    <property type="entry name" value="LRR_R13L4/SHOC2-like"/>
</dbReference>
<dbReference type="InterPro" id="IPR002182">
    <property type="entry name" value="NB-ARC"/>
</dbReference>
<dbReference type="Gene3D" id="1.10.10.10">
    <property type="entry name" value="Winged helix-like DNA-binding domain superfamily/Winged helix DNA-binding domain"/>
    <property type="match status" value="1"/>
</dbReference>
<evidence type="ECO:0000256" key="2">
    <source>
        <dbReference type="ARBA" id="ARBA00022821"/>
    </source>
</evidence>
<accession>A0ABD3JH37</accession>
<dbReference type="PRINTS" id="PR00364">
    <property type="entry name" value="DISEASERSIST"/>
</dbReference>
<dbReference type="EMBL" id="JBJKBG010000008">
    <property type="protein sequence ID" value="KAL3726198.1"/>
    <property type="molecule type" value="Genomic_DNA"/>
</dbReference>
<dbReference type="Gene3D" id="3.80.10.10">
    <property type="entry name" value="Ribonuclease Inhibitor"/>
    <property type="match status" value="2"/>
</dbReference>
<dbReference type="PANTHER" id="PTHR23155:SF955">
    <property type="entry name" value="AAA+ ATPASE DOMAIN-CONTAINING PROTEIN"/>
    <property type="match status" value="1"/>
</dbReference>